<keyword evidence="2" id="KW-1185">Reference proteome</keyword>
<proteinExistence type="predicted"/>
<organism evidence="1 2">
    <name type="scientific">Aspergillus novofumigatus (strain IBT 16806)</name>
    <dbReference type="NCBI Taxonomy" id="1392255"/>
    <lineage>
        <taxon>Eukaryota</taxon>
        <taxon>Fungi</taxon>
        <taxon>Dikarya</taxon>
        <taxon>Ascomycota</taxon>
        <taxon>Pezizomycotina</taxon>
        <taxon>Eurotiomycetes</taxon>
        <taxon>Eurotiomycetidae</taxon>
        <taxon>Eurotiales</taxon>
        <taxon>Aspergillaceae</taxon>
        <taxon>Aspergillus</taxon>
        <taxon>Aspergillus subgen. Fumigati</taxon>
    </lineage>
</organism>
<sequence length="55" mass="6518">MIFGGISHVFLLLFSTIIPFPEFGTISLMNLLKRQDSGAYDFDFYYFQLNYPYQH</sequence>
<dbReference type="GeneID" id="36535056"/>
<dbReference type="EMBL" id="MSZS01000005">
    <property type="protein sequence ID" value="PKX93196.1"/>
    <property type="molecule type" value="Genomic_DNA"/>
</dbReference>
<name>A0A2I1C6H1_ASPN1</name>
<dbReference type="VEuPathDB" id="FungiDB:P174DRAFT_443070"/>
<accession>A0A2I1C6H1</accession>
<dbReference type="RefSeq" id="XP_024681791.1">
    <property type="nucleotide sequence ID" value="XM_024827731.1"/>
</dbReference>
<dbReference type="Proteomes" id="UP000234474">
    <property type="component" value="Unassembled WGS sequence"/>
</dbReference>
<comment type="caution">
    <text evidence="1">The sequence shown here is derived from an EMBL/GenBank/DDBJ whole genome shotgun (WGS) entry which is preliminary data.</text>
</comment>
<gene>
    <name evidence="1" type="ORF">P174DRAFT_443070</name>
</gene>
<evidence type="ECO:0000313" key="2">
    <source>
        <dbReference type="Proteomes" id="UP000234474"/>
    </source>
</evidence>
<evidence type="ECO:0000313" key="1">
    <source>
        <dbReference type="EMBL" id="PKX93196.1"/>
    </source>
</evidence>
<reference evidence="2" key="1">
    <citation type="journal article" date="2018" name="Proc. Natl. Acad. Sci. U.S.A.">
        <title>Linking secondary metabolites to gene clusters through genome sequencing of six diverse Aspergillus species.</title>
        <authorList>
            <person name="Kaerboelling I."/>
            <person name="Vesth T.C."/>
            <person name="Frisvad J.C."/>
            <person name="Nybo J.L."/>
            <person name="Theobald S."/>
            <person name="Kuo A."/>
            <person name="Bowyer P."/>
            <person name="Matsuda Y."/>
            <person name="Mondo S."/>
            <person name="Lyhne E.K."/>
            <person name="Kogle M.E."/>
            <person name="Clum A."/>
            <person name="Lipzen A."/>
            <person name="Salamov A."/>
            <person name="Ngan C.Y."/>
            <person name="Daum C."/>
            <person name="Chiniquy J."/>
            <person name="Barry K."/>
            <person name="LaButti K."/>
            <person name="Haridas S."/>
            <person name="Simmons B.A."/>
            <person name="Magnuson J.K."/>
            <person name="Mortensen U.H."/>
            <person name="Larsen T.O."/>
            <person name="Grigoriev I.V."/>
            <person name="Baker S.E."/>
            <person name="Andersen M.R."/>
        </authorList>
    </citation>
    <scope>NUCLEOTIDE SEQUENCE [LARGE SCALE GENOMIC DNA]</scope>
    <source>
        <strain evidence="2">IBT 16806</strain>
    </source>
</reference>
<dbReference type="AlphaFoldDB" id="A0A2I1C6H1"/>
<protein>
    <submittedName>
        <fullName evidence="1">Uncharacterized protein</fullName>
    </submittedName>
</protein>